<dbReference type="Proteomes" id="UP000594260">
    <property type="component" value="Unplaced"/>
</dbReference>
<dbReference type="OrthoDB" id="6432409at2759"/>
<keyword evidence="5" id="KW-1185">Reference proteome</keyword>
<evidence type="ECO:0000259" key="3">
    <source>
        <dbReference type="Pfam" id="PF12510"/>
    </source>
</evidence>
<dbReference type="InParanoid" id="A0A7M7KC63"/>
<dbReference type="RefSeq" id="XP_022664663.1">
    <property type="nucleotide sequence ID" value="XM_022808928.1"/>
</dbReference>
<proteinExistence type="predicted"/>
<evidence type="ECO:0000313" key="5">
    <source>
        <dbReference type="Proteomes" id="UP000594260"/>
    </source>
</evidence>
<feature type="domain" description="Smoothelin" evidence="3">
    <location>
        <begin position="1"/>
        <end position="41"/>
    </location>
</feature>
<feature type="region of interest" description="Disordered" evidence="2">
    <location>
        <begin position="291"/>
        <end position="362"/>
    </location>
</feature>
<feature type="coiled-coil region" evidence="1">
    <location>
        <begin position="368"/>
        <end position="402"/>
    </location>
</feature>
<sequence length="456" mass="49534">MATNLAAIEDEQVLADMLEEESDFERRSAIRNRLTELKRQKREMREAQAKRREDDREQAIRNKAAQAQLQKQRTMDMYDAMAKSGPAGSTKVMDVGIYKRGEAGEGIVTSTNQSLVEDAIKESTRQRELEKKRMLAAFDAAAKSGPAGAPKEVDFEAFRKANVDNYEIGKQDYDPTMQVSGGISLYNPELIKSPKAGTPVTCMNNGPDLAAIARNINPPMDAMQRAIRERQEACDAEKKRILAAYAAAAKQGPGPKQNVLDDFKNVKLDDAELAKPTPSACAGFKGGVPIAKGTDSPRPMRSTCFNPTKPKALDHDVTPISRPPPVLNIRRGSTSTYSLSPFSSPPSAGTPSQGTPPQNATHLQSTSLDEAARKLEGVDAAQKALQARVEAAELERQRVLAAYLASKAPSSSRETIPMRELPTGNTSDSPQVARKVTTGGSTAFRPIPIRPPRPLK</sequence>
<dbReference type="AlphaFoldDB" id="A0A7M7KC63"/>
<keyword evidence="1" id="KW-0175">Coiled coil</keyword>
<dbReference type="InterPro" id="IPR022189">
    <property type="entry name" value="SMTN"/>
</dbReference>
<reference evidence="4" key="1">
    <citation type="submission" date="2021-01" db="UniProtKB">
        <authorList>
            <consortium name="EnsemblMetazoa"/>
        </authorList>
    </citation>
    <scope>IDENTIFICATION</scope>
</reference>
<protein>
    <recommendedName>
        <fullName evidence="3">Smoothelin domain-containing protein</fullName>
    </recommendedName>
</protein>
<feature type="compositionally biased region" description="Low complexity" evidence="2">
    <location>
        <begin position="333"/>
        <end position="347"/>
    </location>
</feature>
<accession>A0A7M7KC63</accession>
<feature type="compositionally biased region" description="Polar residues" evidence="2">
    <location>
        <begin position="349"/>
        <end position="362"/>
    </location>
</feature>
<dbReference type="GeneID" id="111251861"/>
<organism evidence="4 5">
    <name type="scientific">Varroa destructor</name>
    <name type="common">Honeybee mite</name>
    <dbReference type="NCBI Taxonomy" id="109461"/>
    <lineage>
        <taxon>Eukaryota</taxon>
        <taxon>Metazoa</taxon>
        <taxon>Ecdysozoa</taxon>
        <taxon>Arthropoda</taxon>
        <taxon>Chelicerata</taxon>
        <taxon>Arachnida</taxon>
        <taxon>Acari</taxon>
        <taxon>Parasitiformes</taxon>
        <taxon>Mesostigmata</taxon>
        <taxon>Gamasina</taxon>
        <taxon>Dermanyssoidea</taxon>
        <taxon>Varroidae</taxon>
        <taxon>Varroa</taxon>
    </lineage>
</organism>
<evidence type="ECO:0000256" key="2">
    <source>
        <dbReference type="SAM" id="MobiDB-lite"/>
    </source>
</evidence>
<evidence type="ECO:0000256" key="1">
    <source>
        <dbReference type="SAM" id="Coils"/>
    </source>
</evidence>
<feature type="coiled-coil region" evidence="1">
    <location>
        <begin position="27"/>
        <end position="57"/>
    </location>
</feature>
<dbReference type="EnsemblMetazoa" id="XM_022808928">
    <property type="protein sequence ID" value="XP_022664663"/>
    <property type="gene ID" value="LOC111251861"/>
</dbReference>
<evidence type="ECO:0000313" key="4">
    <source>
        <dbReference type="EnsemblMetazoa" id="XP_022664663"/>
    </source>
</evidence>
<name>A0A7M7KC63_VARDE</name>
<dbReference type="KEGG" id="vde:111251861"/>
<feature type="region of interest" description="Disordered" evidence="2">
    <location>
        <begin position="406"/>
        <end position="456"/>
    </location>
</feature>
<dbReference type="Pfam" id="PF12510">
    <property type="entry name" value="Smoothelin"/>
    <property type="match status" value="1"/>
</dbReference>